<protein>
    <recommendedName>
        <fullName evidence="16 17">Na(+)-translocating NADH-quinone reductase subunit C</fullName>
        <shortName evidence="16 17">Na(+)-NQR subunit C</shortName>
        <shortName evidence="16 17">Na(+)-translocating NQR subunit C</shortName>
        <ecNumber evidence="16 17">7.2.1.1</ecNumber>
    </recommendedName>
    <alternativeName>
        <fullName evidence="16 17">NQR complex subunit C</fullName>
    </alternativeName>
    <alternativeName>
        <fullName evidence="16 17">NQR-1 subunit C</fullName>
    </alternativeName>
</protein>
<evidence type="ECO:0000256" key="14">
    <source>
        <dbReference type="ARBA" id="ARBA00023136"/>
    </source>
</evidence>
<keyword evidence="10 16" id="KW-0520">NAD</keyword>
<sequence length="261" mass="28206">MASNNDSIKKTLFVVIALSLVCSIIVSTAAVGLRSKQVTNAALDKQSKILQVSGVDMTQDSIPELYDQYIEPKLVDFSTGKLVDETADGVAASDYDQRKAANNPSRSTRLDPENDPAKIIHRANYGLVYLVKQGDDVERLILPIHGNGLWSMMYAFVAVETDGNTVDGIIYYEQGETPGLGGEVENPKWRAQFEGKKLFDENNQPAIKVVKGGAPAGSEHGVDALSGATLTSNGVQHQFDFWLGDLGYGPFLAQVRDGGLN</sequence>
<dbReference type="PIRSF" id="PIRSF009437">
    <property type="entry name" value="NQR-1_subunit_C"/>
    <property type="match status" value="1"/>
</dbReference>
<dbReference type="Proteomes" id="UP001589645">
    <property type="component" value="Unassembled WGS sequence"/>
</dbReference>
<dbReference type="PANTHER" id="PTHR37838:SF1">
    <property type="entry name" value="NA(+)-TRANSLOCATING NADH-QUINONE REDUCTASE SUBUNIT C"/>
    <property type="match status" value="1"/>
</dbReference>
<evidence type="ECO:0000256" key="12">
    <source>
        <dbReference type="ARBA" id="ARBA00023065"/>
    </source>
</evidence>
<dbReference type="RefSeq" id="WP_390188897.1">
    <property type="nucleotide sequence ID" value="NZ_JBHMEP010000001.1"/>
</dbReference>
<dbReference type="NCBIfam" id="NF003746">
    <property type="entry name" value="PRK05346.1-1"/>
    <property type="match status" value="1"/>
</dbReference>
<comment type="subunit">
    <text evidence="16 17">Composed of six subunits; NqrA, NqrB, NqrC, NqrD, NqrE and NqrF.</text>
</comment>
<keyword evidence="12 16" id="KW-0406">Ion transport</keyword>
<keyword evidence="6 16" id="KW-0288">FMN</keyword>
<keyword evidence="15 16" id="KW-0739">Sodium transport</keyword>
<comment type="catalytic activity">
    <reaction evidence="16 17">
        <text>a ubiquinone + n Na(+)(in) + NADH + H(+) = a ubiquinol + n Na(+)(out) + NAD(+)</text>
        <dbReference type="Rhea" id="RHEA:47748"/>
        <dbReference type="Rhea" id="RHEA-COMP:9565"/>
        <dbReference type="Rhea" id="RHEA-COMP:9566"/>
        <dbReference type="ChEBI" id="CHEBI:15378"/>
        <dbReference type="ChEBI" id="CHEBI:16389"/>
        <dbReference type="ChEBI" id="CHEBI:17976"/>
        <dbReference type="ChEBI" id="CHEBI:29101"/>
        <dbReference type="ChEBI" id="CHEBI:57540"/>
        <dbReference type="ChEBI" id="CHEBI:57945"/>
        <dbReference type="EC" id="7.2.1.1"/>
    </reaction>
</comment>
<dbReference type="InterPro" id="IPR010204">
    <property type="entry name" value="NqrC"/>
</dbReference>
<comment type="subcellular location">
    <subcellularLocation>
        <location evidence="16">Cell membrane</location>
        <topology evidence="16">Single-pass membrane protein</topology>
    </subcellularLocation>
</comment>
<feature type="region of interest" description="Disordered" evidence="18">
    <location>
        <begin position="93"/>
        <end position="115"/>
    </location>
</feature>
<keyword evidence="13 16" id="KW-0830">Ubiquinone</keyword>
<keyword evidence="2 16" id="KW-1003">Cell membrane</keyword>
<accession>A0ABV5HGM1</accession>
<gene>
    <name evidence="16" type="primary">nqrC</name>
    <name evidence="20" type="ORF">ACFFUV_00150</name>
</gene>
<dbReference type="HAMAP" id="MF_00427">
    <property type="entry name" value="NqrC"/>
    <property type="match status" value="1"/>
</dbReference>
<comment type="function">
    <text evidence="16">NQR complex catalyzes the reduction of ubiquinone-1 to ubiquinol by two successive reactions, coupled with the transport of Na(+) ions from the cytoplasm to the periplasm. NqrA to NqrE are probably involved in the second step, the conversion of ubisemiquinone to ubiquinol.</text>
</comment>
<dbReference type="PANTHER" id="PTHR37838">
    <property type="entry name" value="NA(+)-TRANSLOCATING NADH-QUINONE REDUCTASE SUBUNIT C"/>
    <property type="match status" value="1"/>
</dbReference>
<dbReference type="EC" id="7.2.1.1" evidence="16 17"/>
<evidence type="ECO:0000256" key="4">
    <source>
        <dbReference type="ARBA" id="ARBA00022553"/>
    </source>
</evidence>
<reference evidence="20 21" key="1">
    <citation type="submission" date="2024-09" db="EMBL/GenBank/DDBJ databases">
        <authorList>
            <person name="Sun Q."/>
            <person name="Mori K."/>
        </authorList>
    </citation>
    <scope>NUCLEOTIDE SEQUENCE [LARGE SCALE GENOMIC DNA]</scope>
    <source>
        <strain evidence="20 21">CECT 8064</strain>
    </source>
</reference>
<evidence type="ECO:0000259" key="19">
    <source>
        <dbReference type="SMART" id="SM00900"/>
    </source>
</evidence>
<evidence type="ECO:0000256" key="7">
    <source>
        <dbReference type="ARBA" id="ARBA00022692"/>
    </source>
</evidence>
<evidence type="ECO:0000256" key="1">
    <source>
        <dbReference type="ARBA" id="ARBA00022448"/>
    </source>
</evidence>
<keyword evidence="11 16" id="KW-0915">Sodium</keyword>
<dbReference type="EMBL" id="JBHMEP010000001">
    <property type="protein sequence ID" value="MFB9133378.1"/>
    <property type="molecule type" value="Genomic_DNA"/>
</dbReference>
<keyword evidence="4 16" id="KW-0597">Phosphoprotein</keyword>
<dbReference type="Pfam" id="PF04205">
    <property type="entry name" value="FMN_bind"/>
    <property type="match status" value="1"/>
</dbReference>
<keyword evidence="3" id="KW-0997">Cell inner membrane</keyword>
<comment type="caution">
    <text evidence="16">Lacks conserved residue(s) required for the propagation of feature annotation.</text>
</comment>
<feature type="transmembrane region" description="Helical" evidence="16">
    <location>
        <begin position="12"/>
        <end position="33"/>
    </location>
</feature>
<evidence type="ECO:0000256" key="6">
    <source>
        <dbReference type="ARBA" id="ARBA00022643"/>
    </source>
</evidence>
<evidence type="ECO:0000256" key="9">
    <source>
        <dbReference type="ARBA" id="ARBA00022989"/>
    </source>
</evidence>
<evidence type="ECO:0000256" key="8">
    <source>
        <dbReference type="ARBA" id="ARBA00022967"/>
    </source>
</evidence>
<keyword evidence="1 16" id="KW-0813">Transport</keyword>
<dbReference type="NCBIfam" id="TIGR01938">
    <property type="entry name" value="nqrC"/>
    <property type="match status" value="1"/>
</dbReference>
<proteinExistence type="inferred from homology"/>
<comment type="caution">
    <text evidence="20">The sequence shown here is derived from an EMBL/GenBank/DDBJ whole genome shotgun (WGS) entry which is preliminary data.</text>
</comment>
<evidence type="ECO:0000256" key="5">
    <source>
        <dbReference type="ARBA" id="ARBA00022630"/>
    </source>
</evidence>
<keyword evidence="7 16" id="KW-0812">Transmembrane</keyword>
<evidence type="ECO:0000256" key="11">
    <source>
        <dbReference type="ARBA" id="ARBA00023053"/>
    </source>
</evidence>
<evidence type="ECO:0000256" key="2">
    <source>
        <dbReference type="ARBA" id="ARBA00022475"/>
    </source>
</evidence>
<evidence type="ECO:0000256" key="17">
    <source>
        <dbReference type="PIRNR" id="PIRNR009437"/>
    </source>
</evidence>
<evidence type="ECO:0000313" key="20">
    <source>
        <dbReference type="EMBL" id="MFB9133378.1"/>
    </source>
</evidence>
<evidence type="ECO:0000256" key="18">
    <source>
        <dbReference type="SAM" id="MobiDB-lite"/>
    </source>
</evidence>
<dbReference type="NCBIfam" id="NF003749">
    <property type="entry name" value="PRK05346.1-5"/>
    <property type="match status" value="1"/>
</dbReference>
<organism evidence="20 21">
    <name type="scientific">Vibrio olivae</name>
    <dbReference type="NCBI Taxonomy" id="1243002"/>
    <lineage>
        <taxon>Bacteria</taxon>
        <taxon>Pseudomonadati</taxon>
        <taxon>Pseudomonadota</taxon>
        <taxon>Gammaproteobacteria</taxon>
        <taxon>Vibrionales</taxon>
        <taxon>Vibrionaceae</taxon>
        <taxon>Vibrio</taxon>
    </lineage>
</organism>
<feature type="modified residue" description="FMN phosphoryl threonine" evidence="16">
    <location>
        <position position="229"/>
    </location>
</feature>
<evidence type="ECO:0000256" key="13">
    <source>
        <dbReference type="ARBA" id="ARBA00023075"/>
    </source>
</evidence>
<evidence type="ECO:0000256" key="10">
    <source>
        <dbReference type="ARBA" id="ARBA00023027"/>
    </source>
</evidence>
<keyword evidence="9 16" id="KW-1133">Transmembrane helix</keyword>
<comment type="cofactor">
    <cofactor evidence="16 17">
        <name>FMN</name>
        <dbReference type="ChEBI" id="CHEBI:58210"/>
    </cofactor>
</comment>
<keyword evidence="21" id="KW-1185">Reference proteome</keyword>
<dbReference type="InterPro" id="IPR007329">
    <property type="entry name" value="FMN-bd"/>
</dbReference>
<keyword evidence="14 16" id="KW-0472">Membrane</keyword>
<evidence type="ECO:0000256" key="15">
    <source>
        <dbReference type="ARBA" id="ARBA00023201"/>
    </source>
</evidence>
<evidence type="ECO:0000256" key="3">
    <source>
        <dbReference type="ARBA" id="ARBA00022519"/>
    </source>
</evidence>
<comment type="similarity">
    <text evidence="16 17">Belongs to the NqrC family.</text>
</comment>
<keyword evidence="5 16" id="KW-0285">Flavoprotein</keyword>
<dbReference type="SMART" id="SM00900">
    <property type="entry name" value="FMN_bind"/>
    <property type="match status" value="1"/>
</dbReference>
<evidence type="ECO:0000256" key="16">
    <source>
        <dbReference type="HAMAP-Rule" id="MF_00427"/>
    </source>
</evidence>
<name>A0ABV5HGM1_9VIBR</name>
<evidence type="ECO:0000313" key="21">
    <source>
        <dbReference type="Proteomes" id="UP001589645"/>
    </source>
</evidence>
<feature type="domain" description="FMN-binding" evidence="19">
    <location>
        <begin position="148"/>
        <end position="246"/>
    </location>
</feature>
<keyword evidence="8 16" id="KW-1278">Translocase</keyword>